<dbReference type="RefSeq" id="WP_012582472.1">
    <property type="nucleotide sequence ID" value="NC_011661.1"/>
</dbReference>
<dbReference type="PANTHER" id="PTHR34351:SF1">
    <property type="entry name" value="SLR1927 PROTEIN"/>
    <property type="match status" value="1"/>
</dbReference>
<keyword evidence="1" id="KW-1133">Transmembrane helix</keyword>
<feature type="transmembrane region" description="Helical" evidence="1">
    <location>
        <begin position="32"/>
        <end position="52"/>
    </location>
</feature>
<accession>B8DYK4</accession>
<evidence type="ECO:0000256" key="1">
    <source>
        <dbReference type="SAM" id="Phobius"/>
    </source>
</evidence>
<feature type="transmembrane region" description="Helical" evidence="1">
    <location>
        <begin position="6"/>
        <end position="25"/>
    </location>
</feature>
<gene>
    <name evidence="2" type="ordered locus">Dtur_0048</name>
</gene>
<name>B8DYK4_DICTD</name>
<dbReference type="AlphaFoldDB" id="B8DYK4"/>
<keyword evidence="1" id="KW-0812">Transmembrane</keyword>
<dbReference type="KEGG" id="dtu:Dtur_0048"/>
<sequence length="363" mass="42259">MTYFSLTSIGYLLIFFDIVLYLIGLNVSSTPVLLVSTFIMGLYMINFFEIILQPLNLRVKVQMPLLVKENEYEFINIYFENNSKIPKGQVFINLQGKTPLGGLRGKEKKEISIYFHFKKRGIFYLKTLNLRFTGTLGLLYLSKNYKVDGVTYIYPSFYPLSQDIYLTDGEGNKTSSSFLSVIGEEFHSLRDYQPQDPLKIVAWKASAKKGKLLSKNFEKLKKGSLMILIDNSVDKKDSIAEEEFDQLLRFVHSLLIPSFSLNIPLSIRDLRGEEEFNPKTSDELKKYLAEIQLIERRNISFKNYDYDIIFTLNYRFWDEKVKINKIIGVEYHKKEIVLNKGFIFSLGDDPQEFLSRFLVLNQS</sequence>
<dbReference type="InParanoid" id="B8DYK4"/>
<dbReference type="Proteomes" id="UP000007719">
    <property type="component" value="Chromosome"/>
</dbReference>
<dbReference type="OrthoDB" id="5298497at2"/>
<evidence type="ECO:0000313" key="3">
    <source>
        <dbReference type="Proteomes" id="UP000007719"/>
    </source>
</evidence>
<keyword evidence="3" id="KW-1185">Reference proteome</keyword>
<protein>
    <submittedName>
        <fullName evidence="2">Uncharacterized protein</fullName>
    </submittedName>
</protein>
<dbReference type="eggNOG" id="COG1721">
    <property type="taxonomic scope" value="Bacteria"/>
</dbReference>
<dbReference type="EMBL" id="CP001251">
    <property type="protein sequence ID" value="ACK41386.1"/>
    <property type="molecule type" value="Genomic_DNA"/>
</dbReference>
<dbReference type="PANTHER" id="PTHR34351">
    <property type="entry name" value="SLR1927 PROTEIN-RELATED"/>
    <property type="match status" value="1"/>
</dbReference>
<reference evidence="3" key="1">
    <citation type="journal article" date="2016" name="Front. Microbiol.">
        <title>The complete genome sequence of hyperthermophile Dictyoglomus turgidum DSM 6724 reveals a specialized carbohydrate fermentor.</title>
        <authorList>
            <person name="Brumm P.J."/>
            <person name="Gowda K."/>
            <person name="Robb F.T."/>
            <person name="Mead D.A."/>
        </authorList>
    </citation>
    <scope>NUCLEOTIDE SEQUENCE [LARGE SCALE GENOMIC DNA]</scope>
    <source>
        <strain evidence="3">DSM 6724 / Z-1310</strain>
    </source>
</reference>
<proteinExistence type="predicted"/>
<dbReference type="EnsemblBacteria" id="ACK41386">
    <property type="protein sequence ID" value="ACK41386"/>
    <property type="gene ID" value="Dtur_0048"/>
</dbReference>
<evidence type="ECO:0000313" key="2">
    <source>
        <dbReference type="EMBL" id="ACK41386.1"/>
    </source>
</evidence>
<keyword evidence="1" id="KW-0472">Membrane</keyword>
<dbReference type="HOGENOM" id="CLU_762328_0_0_0"/>
<organism evidence="2 3">
    <name type="scientific">Dictyoglomus turgidum (strain DSM 6724 / Z-1310)</name>
    <dbReference type="NCBI Taxonomy" id="515635"/>
    <lineage>
        <taxon>Bacteria</taxon>
        <taxon>Pseudomonadati</taxon>
        <taxon>Dictyoglomota</taxon>
        <taxon>Dictyoglomia</taxon>
        <taxon>Dictyoglomales</taxon>
        <taxon>Dictyoglomaceae</taxon>
        <taxon>Dictyoglomus</taxon>
    </lineage>
</organism>
<dbReference type="STRING" id="515635.Dtur_0048"/>